<dbReference type="InterPro" id="IPR016047">
    <property type="entry name" value="M23ase_b-sheet_dom"/>
</dbReference>
<reference evidence="2 3" key="1">
    <citation type="submission" date="2016-12" db="EMBL/GenBank/DDBJ databases">
        <title>Candidatus Reconcilibacillus cellulovorans genome.</title>
        <authorList>
            <person name="Kolinko S."/>
            <person name="Wu Y.-W."/>
            <person name="Tachea F."/>
            <person name="Denzel E."/>
            <person name="Hiras J."/>
            <person name="Baecker N."/>
            <person name="Chan L.J."/>
            <person name="Eichorst S.A."/>
            <person name="Frey D."/>
            <person name="Adams P.D."/>
            <person name="Pray T."/>
            <person name="Tanjore D."/>
            <person name="Petzold C.J."/>
            <person name="Gladden J.M."/>
            <person name="Simmons B.A."/>
            <person name="Singer S.W."/>
        </authorList>
    </citation>
    <scope>NUCLEOTIDE SEQUENCE [LARGE SCALE GENOMIC DNA]</scope>
    <source>
        <strain evidence="2">JTherm</strain>
    </source>
</reference>
<dbReference type="InterPro" id="IPR050570">
    <property type="entry name" value="Cell_wall_metabolism_enzyme"/>
</dbReference>
<dbReference type="PANTHER" id="PTHR21666:SF270">
    <property type="entry name" value="MUREIN HYDROLASE ACTIVATOR ENVC"/>
    <property type="match status" value="1"/>
</dbReference>
<dbReference type="Proteomes" id="UP000243688">
    <property type="component" value="Unassembled WGS sequence"/>
</dbReference>
<evidence type="ECO:0000313" key="2">
    <source>
        <dbReference type="EMBL" id="PDO10226.1"/>
    </source>
</evidence>
<name>A0A2A6E087_9BACL</name>
<evidence type="ECO:0000313" key="3">
    <source>
        <dbReference type="Proteomes" id="UP000243688"/>
    </source>
</evidence>
<dbReference type="EMBL" id="MOXJ01000017">
    <property type="protein sequence ID" value="PDO10226.1"/>
    <property type="molecule type" value="Genomic_DNA"/>
</dbReference>
<dbReference type="SUPFAM" id="SSF51261">
    <property type="entry name" value="Duplicated hybrid motif"/>
    <property type="match status" value="1"/>
</dbReference>
<comment type="caution">
    <text evidence="2">The sequence shown here is derived from an EMBL/GenBank/DDBJ whole genome shotgun (WGS) entry which is preliminary data.</text>
</comment>
<organism evidence="2 3">
    <name type="scientific">Candidatus Reconcilbacillus cellulovorans</name>
    <dbReference type="NCBI Taxonomy" id="1906605"/>
    <lineage>
        <taxon>Bacteria</taxon>
        <taxon>Bacillati</taxon>
        <taxon>Bacillota</taxon>
        <taxon>Bacilli</taxon>
        <taxon>Bacillales</taxon>
        <taxon>Paenibacillaceae</taxon>
        <taxon>Candidatus Reconcilbacillus</taxon>
    </lineage>
</organism>
<dbReference type="Pfam" id="PF01551">
    <property type="entry name" value="Peptidase_M23"/>
    <property type="match status" value="1"/>
</dbReference>
<proteinExistence type="predicted"/>
<dbReference type="Gene3D" id="2.70.70.10">
    <property type="entry name" value="Glucose Permease (Domain IIA)"/>
    <property type="match status" value="1"/>
</dbReference>
<dbReference type="PANTHER" id="PTHR21666">
    <property type="entry name" value="PEPTIDASE-RELATED"/>
    <property type="match status" value="1"/>
</dbReference>
<gene>
    <name evidence="2" type="ORF">BLM47_08205</name>
</gene>
<dbReference type="CDD" id="cd12797">
    <property type="entry name" value="M23_peptidase"/>
    <property type="match status" value="1"/>
</dbReference>
<dbReference type="AlphaFoldDB" id="A0A2A6E087"/>
<sequence>MRPRRWRQEAVKAVWAATVFALVGAVLHTQVPGAEVARPAVTALLSDRWPTEAWAAWYWKLSADAPSWIPAYRGRKEIEREAHAALSRRFVRPVEGRIETPFSEATGSVRVRAAATSVVRAVDEGLVVSVLREGSGIRVAVRHPGGVRAVYGGLQSAFVRVSDWVEAGDAVGALPAGDGREAVLEFELSVNDRPLDPAAVIGFD</sequence>
<accession>A0A2A6E087</accession>
<evidence type="ECO:0000259" key="1">
    <source>
        <dbReference type="Pfam" id="PF01551"/>
    </source>
</evidence>
<protein>
    <recommendedName>
        <fullName evidence="1">M23ase beta-sheet core domain-containing protein</fullName>
    </recommendedName>
</protein>
<dbReference type="GO" id="GO:0004222">
    <property type="term" value="F:metalloendopeptidase activity"/>
    <property type="evidence" value="ECO:0007669"/>
    <property type="project" value="TreeGrafter"/>
</dbReference>
<dbReference type="InterPro" id="IPR011055">
    <property type="entry name" value="Dup_hybrid_motif"/>
</dbReference>
<feature type="domain" description="M23ase beta-sheet core" evidence="1">
    <location>
        <begin position="109"/>
        <end position="197"/>
    </location>
</feature>